<evidence type="ECO:0000313" key="3">
    <source>
        <dbReference type="EMBL" id="GBM87513.1"/>
    </source>
</evidence>
<feature type="compositionally biased region" description="Polar residues" evidence="1">
    <location>
        <begin position="34"/>
        <end position="43"/>
    </location>
</feature>
<evidence type="ECO:0000256" key="1">
    <source>
        <dbReference type="SAM" id="MobiDB-lite"/>
    </source>
</evidence>
<evidence type="ECO:0000313" key="4">
    <source>
        <dbReference type="Proteomes" id="UP000499080"/>
    </source>
</evidence>
<feature type="domain" description="DNA helicase Pif1-like 2B" evidence="2">
    <location>
        <begin position="99"/>
        <end position="139"/>
    </location>
</feature>
<feature type="region of interest" description="Disordered" evidence="1">
    <location>
        <begin position="22"/>
        <end position="63"/>
    </location>
</feature>
<keyword evidence="4" id="KW-1185">Reference proteome</keyword>
<comment type="caution">
    <text evidence="3">The sequence shown here is derived from an EMBL/GenBank/DDBJ whole genome shotgun (WGS) entry which is preliminary data.</text>
</comment>
<dbReference type="Proteomes" id="UP000499080">
    <property type="component" value="Unassembled WGS sequence"/>
</dbReference>
<dbReference type="AlphaFoldDB" id="A0A4Y2JB47"/>
<sequence>MASIDATSVVVDLLVKSRLRDLRAPGPKPESTEDTLSSQTNFGKSPPLSPLRSRHHTTTFSGKTAQVPSLRFLWGRKISPRETIQNHVSAPVGRPARNIASSSTPSDNLRLKFGVPELFIRNLDVPRLCNGQRFQITHLGPKVVLATDITGIARDESAKFYAFR</sequence>
<dbReference type="InterPro" id="IPR049163">
    <property type="entry name" value="Pif1-like_2B_dom"/>
</dbReference>
<protein>
    <recommendedName>
        <fullName evidence="2">DNA helicase Pif1-like 2B domain-containing protein</fullName>
    </recommendedName>
</protein>
<gene>
    <name evidence="3" type="ORF">AVEN_200683_1</name>
</gene>
<name>A0A4Y2JB47_ARAVE</name>
<proteinExistence type="predicted"/>
<accession>A0A4Y2JB47</accession>
<reference evidence="3 4" key="1">
    <citation type="journal article" date="2019" name="Sci. Rep.">
        <title>Orb-weaving spider Araneus ventricosus genome elucidates the spidroin gene catalogue.</title>
        <authorList>
            <person name="Kono N."/>
            <person name="Nakamura H."/>
            <person name="Ohtoshi R."/>
            <person name="Moran D.A.P."/>
            <person name="Shinohara A."/>
            <person name="Yoshida Y."/>
            <person name="Fujiwara M."/>
            <person name="Mori M."/>
            <person name="Tomita M."/>
            <person name="Arakawa K."/>
        </authorList>
    </citation>
    <scope>NUCLEOTIDE SEQUENCE [LARGE SCALE GENOMIC DNA]</scope>
</reference>
<dbReference type="EMBL" id="BGPR01003387">
    <property type="protein sequence ID" value="GBM87513.1"/>
    <property type="molecule type" value="Genomic_DNA"/>
</dbReference>
<dbReference type="Pfam" id="PF21530">
    <property type="entry name" value="Pif1_2B_dom"/>
    <property type="match status" value="1"/>
</dbReference>
<evidence type="ECO:0000259" key="2">
    <source>
        <dbReference type="Pfam" id="PF21530"/>
    </source>
</evidence>
<organism evidence="3 4">
    <name type="scientific">Araneus ventricosus</name>
    <name type="common">Orbweaver spider</name>
    <name type="synonym">Epeira ventricosa</name>
    <dbReference type="NCBI Taxonomy" id="182803"/>
    <lineage>
        <taxon>Eukaryota</taxon>
        <taxon>Metazoa</taxon>
        <taxon>Ecdysozoa</taxon>
        <taxon>Arthropoda</taxon>
        <taxon>Chelicerata</taxon>
        <taxon>Arachnida</taxon>
        <taxon>Araneae</taxon>
        <taxon>Araneomorphae</taxon>
        <taxon>Entelegynae</taxon>
        <taxon>Araneoidea</taxon>
        <taxon>Araneidae</taxon>
        <taxon>Araneus</taxon>
    </lineage>
</organism>